<gene>
    <name evidence="10 14" type="primary">hutU</name>
    <name evidence="14" type="ORF">GMES_0888</name>
</gene>
<feature type="binding site" evidence="10">
    <location>
        <begin position="255"/>
        <end position="256"/>
    </location>
    <ligand>
        <name>NAD(+)</name>
        <dbReference type="ChEBI" id="CHEBI:57540"/>
    </ligand>
</feature>
<dbReference type="EMBL" id="BAEP01000017">
    <property type="protein sequence ID" value="GAC23188.1"/>
    <property type="molecule type" value="Genomic_DNA"/>
</dbReference>
<comment type="cofactor">
    <cofactor evidence="10">
        <name>NAD(+)</name>
        <dbReference type="ChEBI" id="CHEBI:57540"/>
    </cofactor>
    <text evidence="10">Binds 1 NAD(+) per subunit.</text>
</comment>
<evidence type="ECO:0000259" key="13">
    <source>
        <dbReference type="Pfam" id="PF17392"/>
    </source>
</evidence>
<comment type="pathway">
    <text evidence="1 10">Amino-acid degradation; L-histidine degradation into L-glutamate; N-formimidoyl-L-glutamate from L-histidine: step 2/3.</text>
</comment>
<evidence type="ECO:0000256" key="1">
    <source>
        <dbReference type="ARBA" id="ARBA00004794"/>
    </source>
</evidence>
<evidence type="ECO:0000256" key="2">
    <source>
        <dbReference type="ARBA" id="ARBA00007578"/>
    </source>
</evidence>
<dbReference type="Gene3D" id="3.40.50.10730">
    <property type="entry name" value="Urocanase like domains"/>
    <property type="match status" value="1"/>
</dbReference>
<keyword evidence="4 10" id="KW-0369">Histidine metabolism</keyword>
<dbReference type="FunFam" id="3.40.50.10730:FF:000001">
    <property type="entry name" value="Urocanate hydratase"/>
    <property type="match status" value="1"/>
</dbReference>
<evidence type="ECO:0000259" key="11">
    <source>
        <dbReference type="Pfam" id="PF01175"/>
    </source>
</evidence>
<sequence length="545" mass="58861">MTTKSWQTEAPLRMLMNNLDPEVAEHPHALVVYGGIGRAARDWPSYDKIVEVLTRMNNDETLLVQSGKPVGVFPTHENAPRVLIANSNLVPHWANWEHFNELDKKGLMMYGQMTAGSWIYIGSQGIVQGTYETFISVAKAHFDGNSQGRLILTAGLGGMGGAQPLAATMAGFSMLAIEVDESRIDFRIKTGYLDEKATSLSQAIARIDAARAADKPISIGLVGNAADVFPDILAKGIIPDVVTDQTSAHDPLNGYLPKGWTLAQAAQTRAVNEAGVVKAAKQSIAIHVEAMLGLQAKGAATLDYGNNIRQMALEEGVLNAFDFPGFVPAYIRPLFCQGIGPFRWVALSGDPQDIYKTDAKVKELIPDNKHLHHWLDMASQRIQFQGLPARICWVGLGERQKLGLAFNEMVRTGELSAPIVIGRDHLDSGSVASPNRETEGMLDGSDAVSDWPLLNAMLNTASGATWVSLHHGGGVGMGFSQHSGVVIVCDGTEEADKRIARVLHNDPATGVMRHADAGYEIAKRCANRHKLDLPMQSGINPQGEA</sequence>
<name>K6Z2H1_9ALTE</name>
<feature type="binding site" evidence="10">
    <location>
        <position position="178"/>
    </location>
    <ligand>
        <name>NAD(+)</name>
        <dbReference type="ChEBI" id="CHEBI:57540"/>
    </ligand>
</feature>
<evidence type="ECO:0000256" key="10">
    <source>
        <dbReference type="HAMAP-Rule" id="MF_00577"/>
    </source>
</evidence>
<dbReference type="InterPro" id="IPR023637">
    <property type="entry name" value="Urocanase-like"/>
</dbReference>
<dbReference type="Proteomes" id="UP000006263">
    <property type="component" value="Unassembled WGS sequence"/>
</dbReference>
<dbReference type="InterPro" id="IPR036190">
    <property type="entry name" value="Urocanase_sf"/>
</dbReference>
<feature type="binding site" evidence="10">
    <location>
        <begin position="245"/>
        <end position="249"/>
    </location>
    <ligand>
        <name>NAD(+)</name>
        <dbReference type="ChEBI" id="CHEBI:57540"/>
    </ligand>
</feature>
<comment type="catalytic activity">
    <reaction evidence="8 10">
        <text>4-imidazolone-5-propanoate = trans-urocanate + H2O</text>
        <dbReference type="Rhea" id="RHEA:13101"/>
        <dbReference type="ChEBI" id="CHEBI:15377"/>
        <dbReference type="ChEBI" id="CHEBI:17771"/>
        <dbReference type="ChEBI" id="CHEBI:77893"/>
        <dbReference type="EC" id="4.2.1.49"/>
    </reaction>
</comment>
<feature type="domain" description="Urocanase C-terminal" evidence="13">
    <location>
        <begin position="333"/>
        <end position="527"/>
    </location>
</feature>
<keyword evidence="6 10" id="KW-0456">Lyase</keyword>
<feature type="binding site" evidence="10">
    <location>
        <begin position="224"/>
        <end position="225"/>
    </location>
    <ligand>
        <name>NAD(+)</name>
        <dbReference type="ChEBI" id="CHEBI:57540"/>
    </ligand>
</feature>
<evidence type="ECO:0000256" key="5">
    <source>
        <dbReference type="ARBA" id="ARBA00023027"/>
    </source>
</evidence>
<dbReference type="UniPathway" id="UPA00379">
    <property type="reaction ID" value="UER00550"/>
</dbReference>
<feature type="binding site" evidence="10">
    <location>
        <position position="304"/>
    </location>
    <ligand>
        <name>NAD(+)</name>
        <dbReference type="ChEBI" id="CHEBI:57540"/>
    </ligand>
</feature>
<dbReference type="Gene3D" id="3.40.1770.10">
    <property type="entry name" value="Urocanase superfamily"/>
    <property type="match status" value="1"/>
</dbReference>
<feature type="binding site" evidence="10">
    <location>
        <position position="183"/>
    </location>
    <ligand>
        <name>NAD(+)</name>
        <dbReference type="ChEBI" id="CHEBI:57540"/>
    </ligand>
</feature>
<proteinExistence type="inferred from homology"/>
<evidence type="ECO:0000256" key="6">
    <source>
        <dbReference type="ARBA" id="ARBA00023239"/>
    </source>
</evidence>
<dbReference type="NCBIfam" id="NF003820">
    <property type="entry name" value="PRK05414.1"/>
    <property type="match status" value="1"/>
</dbReference>
<accession>K6Z2H1</accession>
<dbReference type="Pfam" id="PF17391">
    <property type="entry name" value="Urocanase_N"/>
    <property type="match status" value="1"/>
</dbReference>
<evidence type="ECO:0000256" key="7">
    <source>
        <dbReference type="ARBA" id="ARBA00031640"/>
    </source>
</evidence>
<evidence type="ECO:0000256" key="8">
    <source>
        <dbReference type="ARBA" id="ARBA00047623"/>
    </source>
</evidence>
<dbReference type="InterPro" id="IPR055351">
    <property type="entry name" value="Urocanase"/>
</dbReference>
<feature type="binding site" evidence="10">
    <location>
        <begin position="34"/>
        <end position="35"/>
    </location>
    <ligand>
        <name>NAD(+)</name>
        <dbReference type="ChEBI" id="CHEBI:57540"/>
    </ligand>
</feature>
<feature type="binding site" evidence="10">
    <location>
        <begin position="158"/>
        <end position="160"/>
    </location>
    <ligand>
        <name>NAD(+)</name>
        <dbReference type="ChEBI" id="CHEBI:57540"/>
    </ligand>
</feature>
<dbReference type="eggNOG" id="COG2987">
    <property type="taxonomic scope" value="Bacteria"/>
</dbReference>
<evidence type="ECO:0000256" key="9">
    <source>
        <dbReference type="ARBA" id="ARBA00056569"/>
    </source>
</evidence>
<feature type="binding site" evidence="10">
    <location>
        <position position="474"/>
    </location>
    <ligand>
        <name>NAD(+)</name>
        <dbReference type="ChEBI" id="CHEBI:57540"/>
    </ligand>
</feature>
<keyword evidence="5 10" id="KW-0520">NAD</keyword>
<dbReference type="GO" id="GO:0019556">
    <property type="term" value="P:L-histidine catabolic process to glutamate and formamide"/>
    <property type="evidence" value="ECO:0007669"/>
    <property type="project" value="UniProtKB-UniPathway"/>
</dbReference>
<dbReference type="InterPro" id="IPR038364">
    <property type="entry name" value="Urocanase_central_sf"/>
</dbReference>
<dbReference type="Pfam" id="PF01175">
    <property type="entry name" value="Urocanase"/>
    <property type="match status" value="1"/>
</dbReference>
<comment type="function">
    <text evidence="9 10">Catalyzes the conversion of urocanate to 4-imidazolone-5-propionate.</text>
</comment>
<dbReference type="GO" id="GO:0005737">
    <property type="term" value="C:cytoplasm"/>
    <property type="evidence" value="ECO:0007669"/>
    <property type="project" value="UniProtKB-SubCell"/>
</dbReference>
<dbReference type="PANTHER" id="PTHR12216">
    <property type="entry name" value="UROCANATE HYDRATASE"/>
    <property type="match status" value="1"/>
</dbReference>
<dbReference type="InterPro" id="IPR035400">
    <property type="entry name" value="Urocanase_N"/>
</dbReference>
<dbReference type="AlphaFoldDB" id="K6Z2H1"/>
<dbReference type="PANTHER" id="PTHR12216:SF4">
    <property type="entry name" value="UROCANATE HYDRATASE"/>
    <property type="match status" value="1"/>
</dbReference>
<dbReference type="InterPro" id="IPR035401">
    <property type="entry name" value="Urocanase_C"/>
</dbReference>
<evidence type="ECO:0000313" key="15">
    <source>
        <dbReference type="Proteomes" id="UP000006263"/>
    </source>
</evidence>
<evidence type="ECO:0000313" key="14">
    <source>
        <dbReference type="EMBL" id="GAC23188.1"/>
    </source>
</evidence>
<feature type="domain" description="Urocanase N-terminal" evidence="12">
    <location>
        <begin position="2"/>
        <end position="119"/>
    </location>
</feature>
<evidence type="ECO:0000256" key="3">
    <source>
        <dbReference type="ARBA" id="ARBA00011992"/>
    </source>
</evidence>
<evidence type="ECO:0000259" key="12">
    <source>
        <dbReference type="Pfam" id="PF17391"/>
    </source>
</evidence>
<dbReference type="Pfam" id="PF17392">
    <property type="entry name" value="Urocanase_C"/>
    <property type="match status" value="1"/>
</dbReference>
<dbReference type="EC" id="4.2.1.49" evidence="3 10"/>
<comment type="caution">
    <text evidence="14">The sequence shown here is derived from an EMBL/GenBank/DDBJ whole genome shotgun (WGS) entry which is preliminary data.</text>
</comment>
<organism evidence="14 15">
    <name type="scientific">Paraglaciecola mesophila KMM 241</name>
    <dbReference type="NCBI Taxonomy" id="1128912"/>
    <lineage>
        <taxon>Bacteria</taxon>
        <taxon>Pseudomonadati</taxon>
        <taxon>Pseudomonadota</taxon>
        <taxon>Gammaproteobacteria</taxon>
        <taxon>Alteromonadales</taxon>
        <taxon>Alteromonadaceae</taxon>
        <taxon>Paraglaciecola</taxon>
    </lineage>
</organism>
<dbReference type="InterPro" id="IPR035085">
    <property type="entry name" value="Urocanase_Rossmann-like"/>
</dbReference>
<protein>
    <recommendedName>
        <fullName evidence="3 10">Urocanate hydratase</fullName>
        <shortName evidence="10">Urocanase</shortName>
        <ecNumber evidence="3 10">4.2.1.49</ecNumber>
    </recommendedName>
    <alternativeName>
        <fullName evidence="7 10">Imidazolonepropionate hydrolase</fullName>
    </alternativeName>
</protein>
<dbReference type="InterPro" id="IPR023636">
    <property type="entry name" value="Urocanase_CS"/>
</dbReference>
<dbReference type="PROSITE" id="PS01233">
    <property type="entry name" value="UROCANASE"/>
    <property type="match status" value="1"/>
</dbReference>
<dbReference type="SUPFAM" id="SSF111326">
    <property type="entry name" value="Urocanase"/>
    <property type="match status" value="1"/>
</dbReference>
<dbReference type="PIRSF" id="PIRSF001423">
    <property type="entry name" value="Urocanate_hydrat"/>
    <property type="match status" value="1"/>
</dbReference>
<feature type="binding site" evidence="10">
    <location>
        <position position="112"/>
    </location>
    <ligand>
        <name>NAD(+)</name>
        <dbReference type="ChEBI" id="CHEBI:57540"/>
    </ligand>
</feature>
<dbReference type="GO" id="GO:0019557">
    <property type="term" value="P:L-histidine catabolic process to glutamate and formate"/>
    <property type="evidence" value="ECO:0007669"/>
    <property type="project" value="UniProtKB-UniPathway"/>
</dbReference>
<reference evidence="14 15" key="1">
    <citation type="journal article" date="2017" name="Antonie Van Leeuwenhoek">
        <title>Rhizobium rhizosphaerae sp. nov., a novel species isolated from rice rhizosphere.</title>
        <authorList>
            <person name="Zhao J.J."/>
            <person name="Zhang J."/>
            <person name="Zhang R.J."/>
            <person name="Zhang C.W."/>
            <person name="Yin H.Q."/>
            <person name="Zhang X.X."/>
        </authorList>
    </citation>
    <scope>NUCLEOTIDE SEQUENCE [LARGE SCALE GENOMIC DNA]</scope>
    <source>
        <strain evidence="14 15">KMM 241</strain>
    </source>
</reference>
<comment type="similarity">
    <text evidence="2 10">Belongs to the urocanase family.</text>
</comment>
<dbReference type="GO" id="GO:0016153">
    <property type="term" value="F:urocanate hydratase activity"/>
    <property type="evidence" value="ECO:0007669"/>
    <property type="project" value="UniProtKB-UniRule"/>
</dbReference>
<keyword evidence="10" id="KW-0963">Cytoplasm</keyword>
<dbReference type="HAMAP" id="MF_00577">
    <property type="entry name" value="HutU"/>
    <property type="match status" value="1"/>
</dbReference>
<evidence type="ECO:0000256" key="4">
    <source>
        <dbReference type="ARBA" id="ARBA00022808"/>
    </source>
</evidence>
<feature type="active site" evidence="10">
    <location>
        <position position="392"/>
    </location>
</feature>
<comment type="subcellular location">
    <subcellularLocation>
        <location evidence="10">Cytoplasm</location>
    </subcellularLocation>
</comment>
<feature type="domain" description="Urocanase Rossmann-like" evidence="11">
    <location>
        <begin position="122"/>
        <end position="330"/>
    </location>
</feature>
<dbReference type="NCBIfam" id="TIGR01228">
    <property type="entry name" value="hutU"/>
    <property type="match status" value="1"/>
</dbReference>